<dbReference type="SUPFAM" id="SSF55008">
    <property type="entry name" value="HMA, heavy metal-associated domain"/>
    <property type="match status" value="1"/>
</dbReference>
<sequence>MKSLGLTVFLVLAILVSQAMATRVWVIDVEGMTCKLCPIAIKKSLSKVKGVKWIKTSLQNRIAVVVTKDEISEEALLEAISRAGGYKGKVIGKTHF</sequence>
<evidence type="ECO:0000256" key="1">
    <source>
        <dbReference type="SAM" id="SignalP"/>
    </source>
</evidence>
<dbReference type="Pfam" id="PF00403">
    <property type="entry name" value="HMA"/>
    <property type="match status" value="1"/>
</dbReference>
<reference evidence="3 4" key="1">
    <citation type="submission" date="2016-04" db="EMBL/GenBank/DDBJ databases">
        <title>Genome analysis of Thermosulfurimonas dismutans, the first thermophilic sulfur-disproportionating bacterium of the phylum Thermodesulfobacteria.</title>
        <authorList>
            <person name="Mardanov A.V."/>
            <person name="Beletsky A.V."/>
            <person name="Kadnikov V.V."/>
            <person name="Slobodkin A.I."/>
            <person name="Ravin N.V."/>
        </authorList>
    </citation>
    <scope>NUCLEOTIDE SEQUENCE [LARGE SCALE GENOMIC DNA]</scope>
    <source>
        <strain evidence="3 4">S95</strain>
    </source>
</reference>
<dbReference type="GO" id="GO:0046872">
    <property type="term" value="F:metal ion binding"/>
    <property type="evidence" value="ECO:0007669"/>
    <property type="project" value="InterPro"/>
</dbReference>
<keyword evidence="4" id="KW-1185">Reference proteome</keyword>
<feature type="domain" description="HMA" evidence="2">
    <location>
        <begin position="23"/>
        <end position="88"/>
    </location>
</feature>
<dbReference type="InterPro" id="IPR001802">
    <property type="entry name" value="MerP/CopZ"/>
</dbReference>
<dbReference type="RefSeq" id="WP_068669923.1">
    <property type="nucleotide sequence ID" value="NZ_LWLG01000005.1"/>
</dbReference>
<dbReference type="EMBL" id="LWLG01000005">
    <property type="protein sequence ID" value="OAQ20863.1"/>
    <property type="molecule type" value="Genomic_DNA"/>
</dbReference>
<accession>A0A179D4G6</accession>
<evidence type="ECO:0000313" key="4">
    <source>
        <dbReference type="Proteomes" id="UP000078390"/>
    </source>
</evidence>
<evidence type="ECO:0000259" key="2">
    <source>
        <dbReference type="PROSITE" id="PS50846"/>
    </source>
</evidence>
<organism evidence="3 4">
    <name type="scientific">Thermosulfurimonas dismutans</name>
    <dbReference type="NCBI Taxonomy" id="999894"/>
    <lineage>
        <taxon>Bacteria</taxon>
        <taxon>Pseudomonadati</taxon>
        <taxon>Thermodesulfobacteriota</taxon>
        <taxon>Thermodesulfobacteria</taxon>
        <taxon>Thermodesulfobacteriales</taxon>
        <taxon>Thermodesulfobacteriaceae</taxon>
        <taxon>Thermosulfurimonas</taxon>
    </lineage>
</organism>
<dbReference type="CDD" id="cd00371">
    <property type="entry name" value="HMA"/>
    <property type="match status" value="1"/>
</dbReference>
<protein>
    <recommendedName>
        <fullName evidence="2">HMA domain-containing protein</fullName>
    </recommendedName>
</protein>
<evidence type="ECO:0000313" key="3">
    <source>
        <dbReference type="EMBL" id="OAQ20863.1"/>
    </source>
</evidence>
<dbReference type="PRINTS" id="PR00946">
    <property type="entry name" value="HGSCAVENGER"/>
</dbReference>
<feature type="chain" id="PRO_5008100244" description="HMA domain-containing protein" evidence="1">
    <location>
        <begin position="22"/>
        <end position="96"/>
    </location>
</feature>
<dbReference type="AlphaFoldDB" id="A0A179D4G6"/>
<keyword evidence="1" id="KW-0732">Signal</keyword>
<proteinExistence type="predicted"/>
<dbReference type="STRING" id="999894.TDIS_0989"/>
<name>A0A179D4G6_9BACT</name>
<dbReference type="InterPro" id="IPR036163">
    <property type="entry name" value="HMA_dom_sf"/>
</dbReference>
<dbReference type="InterPro" id="IPR006121">
    <property type="entry name" value="HMA_dom"/>
</dbReference>
<feature type="signal peptide" evidence="1">
    <location>
        <begin position="1"/>
        <end position="21"/>
    </location>
</feature>
<dbReference type="Gene3D" id="3.30.70.100">
    <property type="match status" value="1"/>
</dbReference>
<dbReference type="Proteomes" id="UP000078390">
    <property type="component" value="Unassembled WGS sequence"/>
</dbReference>
<comment type="caution">
    <text evidence="3">The sequence shown here is derived from an EMBL/GenBank/DDBJ whole genome shotgun (WGS) entry which is preliminary data.</text>
</comment>
<dbReference type="PROSITE" id="PS50846">
    <property type="entry name" value="HMA_2"/>
    <property type="match status" value="1"/>
</dbReference>
<gene>
    <name evidence="3" type="ORF">TDIS_0989</name>
</gene>